<dbReference type="eggNOG" id="COG0810">
    <property type="taxonomic scope" value="Bacteria"/>
</dbReference>
<comment type="caution">
    <text evidence="12">The sequence shown here is derived from an EMBL/GenBank/DDBJ whole genome shotgun (WGS) entry which is preliminary data.</text>
</comment>
<keyword evidence="3" id="KW-0813">Transport</keyword>
<dbReference type="PANTHER" id="PTHR33446:SF11">
    <property type="entry name" value="TONB3"/>
    <property type="match status" value="1"/>
</dbReference>
<dbReference type="GO" id="GO:0015031">
    <property type="term" value="P:protein transport"/>
    <property type="evidence" value="ECO:0007669"/>
    <property type="project" value="UniProtKB-KW"/>
</dbReference>
<dbReference type="NCBIfam" id="TIGR01352">
    <property type="entry name" value="tonB_Cterm"/>
    <property type="match status" value="1"/>
</dbReference>
<organism evidence="12 13">
    <name type="scientific">Aequoribacter fuscus</name>
    <dbReference type="NCBI Taxonomy" id="2518989"/>
    <lineage>
        <taxon>Bacteria</taxon>
        <taxon>Pseudomonadati</taxon>
        <taxon>Pseudomonadota</taxon>
        <taxon>Gammaproteobacteria</taxon>
        <taxon>Cellvibrionales</taxon>
        <taxon>Halieaceae</taxon>
        <taxon>Aequoribacter</taxon>
    </lineage>
</organism>
<feature type="domain" description="TonB C-terminal" evidence="11">
    <location>
        <begin position="177"/>
        <end position="272"/>
    </location>
</feature>
<evidence type="ECO:0000256" key="8">
    <source>
        <dbReference type="ARBA" id="ARBA00022989"/>
    </source>
</evidence>
<dbReference type="Gene3D" id="3.30.1150.10">
    <property type="match status" value="1"/>
</dbReference>
<evidence type="ECO:0000256" key="7">
    <source>
        <dbReference type="ARBA" id="ARBA00022927"/>
    </source>
</evidence>
<name>F3L3H8_9GAMM</name>
<keyword evidence="7" id="KW-0653">Protein transport</keyword>
<keyword evidence="13" id="KW-1185">Reference proteome</keyword>
<evidence type="ECO:0000256" key="1">
    <source>
        <dbReference type="ARBA" id="ARBA00004383"/>
    </source>
</evidence>
<dbReference type="GO" id="GO:0055085">
    <property type="term" value="P:transmembrane transport"/>
    <property type="evidence" value="ECO:0007669"/>
    <property type="project" value="InterPro"/>
</dbReference>
<keyword evidence="9" id="KW-0472">Membrane</keyword>
<dbReference type="Pfam" id="PF03544">
    <property type="entry name" value="TonB_C"/>
    <property type="match status" value="1"/>
</dbReference>
<dbReference type="InterPro" id="IPR006260">
    <property type="entry name" value="TonB/TolA_C"/>
</dbReference>
<evidence type="ECO:0000256" key="5">
    <source>
        <dbReference type="ARBA" id="ARBA00022519"/>
    </source>
</evidence>
<evidence type="ECO:0000313" key="13">
    <source>
        <dbReference type="Proteomes" id="UP000005615"/>
    </source>
</evidence>
<evidence type="ECO:0000256" key="9">
    <source>
        <dbReference type="ARBA" id="ARBA00023136"/>
    </source>
</evidence>
<evidence type="ECO:0000259" key="11">
    <source>
        <dbReference type="PROSITE" id="PS52015"/>
    </source>
</evidence>
<evidence type="ECO:0000256" key="10">
    <source>
        <dbReference type="SAM" id="MobiDB-lite"/>
    </source>
</evidence>
<evidence type="ECO:0000256" key="3">
    <source>
        <dbReference type="ARBA" id="ARBA00022448"/>
    </source>
</evidence>
<comment type="similarity">
    <text evidence="2">Belongs to the TonB family.</text>
</comment>
<gene>
    <name evidence="12" type="ORF">IMCC3088_2170</name>
</gene>
<sequence>MTDRSNHIVLCAFFAVVIHAALVLGLNFQAATKDNSTKQLAVTLSTVNQVRHEQAFTHLAQTNQKASGDWDEKDVRGASLPPAEQAFEAKKGRAVDDSASNLSSQVNSRNGQFQMSPQNSAGTADGANQDPLTQSQRERLSALQLEYAQTKLALNRAPRVLRIHSQAAKASIEAEYMRLWRQRIETIGNQYYPESSRRYGIYGDVRVLVAIGFDGRLLDTEVIQSSGHAVLDQAVLKIVRLAAPYPPFPAAMRDKADQIEIIRTWEFKPIAE</sequence>
<comment type="subcellular location">
    <subcellularLocation>
        <location evidence="1">Cell inner membrane</location>
        <topology evidence="1">Single-pass membrane protein</topology>
        <orientation evidence="1">Periplasmic side</orientation>
    </subcellularLocation>
</comment>
<dbReference type="InterPro" id="IPR037682">
    <property type="entry name" value="TonB_C"/>
</dbReference>
<keyword evidence="8" id="KW-1133">Transmembrane helix</keyword>
<dbReference type="Proteomes" id="UP000005615">
    <property type="component" value="Unassembled WGS sequence"/>
</dbReference>
<evidence type="ECO:0000256" key="6">
    <source>
        <dbReference type="ARBA" id="ARBA00022692"/>
    </source>
</evidence>
<accession>F3L3H8</accession>
<dbReference type="OrthoDB" id="9803361at2"/>
<dbReference type="PANTHER" id="PTHR33446">
    <property type="entry name" value="PROTEIN TONB-RELATED"/>
    <property type="match status" value="1"/>
</dbReference>
<keyword evidence="4" id="KW-1003">Cell membrane</keyword>
<dbReference type="GO" id="GO:0031992">
    <property type="term" value="F:energy transducer activity"/>
    <property type="evidence" value="ECO:0007669"/>
    <property type="project" value="TreeGrafter"/>
</dbReference>
<evidence type="ECO:0000256" key="2">
    <source>
        <dbReference type="ARBA" id="ARBA00006555"/>
    </source>
</evidence>
<dbReference type="InterPro" id="IPR051045">
    <property type="entry name" value="TonB-dependent_transducer"/>
</dbReference>
<protein>
    <submittedName>
        <fullName evidence="12">Putative TonB protein</fullName>
    </submittedName>
</protein>
<evidence type="ECO:0000313" key="12">
    <source>
        <dbReference type="EMBL" id="EGG29090.1"/>
    </source>
</evidence>
<dbReference type="SUPFAM" id="SSF74653">
    <property type="entry name" value="TolA/TonB C-terminal domain"/>
    <property type="match status" value="1"/>
</dbReference>
<dbReference type="GO" id="GO:0098797">
    <property type="term" value="C:plasma membrane protein complex"/>
    <property type="evidence" value="ECO:0007669"/>
    <property type="project" value="TreeGrafter"/>
</dbReference>
<dbReference type="RefSeq" id="WP_009576347.1">
    <property type="nucleotide sequence ID" value="NZ_AEIG01000064.1"/>
</dbReference>
<dbReference type="PROSITE" id="PS52015">
    <property type="entry name" value="TONB_CTD"/>
    <property type="match status" value="1"/>
</dbReference>
<dbReference type="EMBL" id="AEIG01000064">
    <property type="protein sequence ID" value="EGG29090.1"/>
    <property type="molecule type" value="Genomic_DNA"/>
</dbReference>
<dbReference type="STRING" id="2518989.IMCC3088_2170"/>
<feature type="compositionally biased region" description="Polar residues" evidence="10">
    <location>
        <begin position="98"/>
        <end position="122"/>
    </location>
</feature>
<feature type="region of interest" description="Disordered" evidence="10">
    <location>
        <begin position="88"/>
        <end position="135"/>
    </location>
</feature>
<keyword evidence="5" id="KW-0997">Cell inner membrane</keyword>
<proteinExistence type="inferred from homology"/>
<evidence type="ECO:0000256" key="4">
    <source>
        <dbReference type="ARBA" id="ARBA00022475"/>
    </source>
</evidence>
<dbReference type="AlphaFoldDB" id="F3L3H8"/>
<keyword evidence="6" id="KW-0812">Transmembrane</keyword>
<reference evidence="12 13" key="1">
    <citation type="journal article" date="2011" name="J. Bacteriol.">
        <title>Genome sequence of strain IMCC3088, a proteorhodopsin-containing marine bacterium belonging to the OM60/NOR5 clade.</title>
        <authorList>
            <person name="Jang Y."/>
            <person name="Oh H.M."/>
            <person name="Kang I."/>
            <person name="Lee K."/>
            <person name="Yang S.J."/>
            <person name="Cho J.C."/>
        </authorList>
    </citation>
    <scope>NUCLEOTIDE SEQUENCE [LARGE SCALE GENOMIC DNA]</scope>
    <source>
        <strain evidence="12 13">IMCC3088</strain>
    </source>
</reference>